<sequence>MLLSMKLVWPPSSLLVGLCVQFMRFWRATPFWAPHWTRCIAASLHQSTRSTAHISPFRTPCTSSAWRCTFRWVSPGTARTPCPAGHHSSSGRRSCLVPVLLLLVRSGRPAPRRSTSGPGWARTGRLS</sequence>
<evidence type="ECO:0000313" key="2">
    <source>
        <dbReference type="EMBL" id="CAG6465783.1"/>
    </source>
</evidence>
<name>A0A8D8B1N3_CULPI</name>
<dbReference type="AlphaFoldDB" id="A0A8D8B1N3"/>
<reference evidence="2" key="1">
    <citation type="submission" date="2021-05" db="EMBL/GenBank/DDBJ databases">
        <authorList>
            <person name="Alioto T."/>
            <person name="Alioto T."/>
            <person name="Gomez Garrido J."/>
        </authorList>
    </citation>
    <scope>NUCLEOTIDE SEQUENCE</scope>
</reference>
<protein>
    <submittedName>
        <fullName evidence="2">(northern house mosquito) hypothetical protein</fullName>
    </submittedName>
</protein>
<accession>A0A8D8B1N3</accession>
<organism evidence="2">
    <name type="scientific">Culex pipiens</name>
    <name type="common">House mosquito</name>
    <dbReference type="NCBI Taxonomy" id="7175"/>
    <lineage>
        <taxon>Eukaryota</taxon>
        <taxon>Metazoa</taxon>
        <taxon>Ecdysozoa</taxon>
        <taxon>Arthropoda</taxon>
        <taxon>Hexapoda</taxon>
        <taxon>Insecta</taxon>
        <taxon>Pterygota</taxon>
        <taxon>Neoptera</taxon>
        <taxon>Endopterygota</taxon>
        <taxon>Diptera</taxon>
        <taxon>Nematocera</taxon>
        <taxon>Culicoidea</taxon>
        <taxon>Culicidae</taxon>
        <taxon>Culicinae</taxon>
        <taxon>Culicini</taxon>
        <taxon>Culex</taxon>
        <taxon>Culex</taxon>
    </lineage>
</organism>
<feature type="region of interest" description="Disordered" evidence="1">
    <location>
        <begin position="108"/>
        <end position="127"/>
    </location>
</feature>
<proteinExistence type="predicted"/>
<dbReference type="EMBL" id="HBUE01054218">
    <property type="protein sequence ID" value="CAG6465783.1"/>
    <property type="molecule type" value="Transcribed_RNA"/>
</dbReference>
<evidence type="ECO:0000256" key="1">
    <source>
        <dbReference type="SAM" id="MobiDB-lite"/>
    </source>
</evidence>